<reference evidence="2 3" key="1">
    <citation type="submission" date="2023-05" db="EMBL/GenBank/DDBJ databases">
        <title>Chelatococcus sp. nov., a moderately thermophilic bacterium isolated from hot spring microbial mat.</title>
        <authorList>
            <person name="Hu C.-J."/>
            <person name="Li W.-J."/>
        </authorList>
    </citation>
    <scope>NUCLEOTIDE SEQUENCE [LARGE SCALE GENOMIC DNA]</scope>
    <source>
        <strain evidence="2 3">SYSU G07232</strain>
    </source>
</reference>
<feature type="region of interest" description="Disordered" evidence="1">
    <location>
        <begin position="43"/>
        <end position="68"/>
    </location>
</feature>
<keyword evidence="3" id="KW-1185">Reference proteome</keyword>
<evidence type="ECO:0000313" key="2">
    <source>
        <dbReference type="EMBL" id="MDJ1158916.1"/>
    </source>
</evidence>
<dbReference type="EMBL" id="JASJEV010000006">
    <property type="protein sequence ID" value="MDJ1158916.1"/>
    <property type="molecule type" value="Genomic_DNA"/>
</dbReference>
<name>A0ABT7AHP6_9HYPH</name>
<accession>A0ABT7AHP6</accession>
<dbReference type="Proteomes" id="UP001321492">
    <property type="component" value="Unassembled WGS sequence"/>
</dbReference>
<sequence length="309" mass="32751">MRSVDVTAGRRGDRAGRRRRLAWAVGVALWLPAAAEAQLTLPGAQAPTPAGETQALPARKGASAPRRPPAEAALIGRELLRHGTQGRLLVERRDKATLTLRLTLEGRAISNPLEPCAVALGVDEPVPLKSLGRPAGLPRYVLEAPVCPVVFDVLSGAVLVSAQTETCTFELADCRADVGGLWGPDGPALAARAAEVERERSRAEAALHESFRRLQARLSGQEVKTVAGEQAAFSSEREMLCRDYAQEAAHGFCAARYTEARAAALKARLAATPEPGRAVPRKVVPKTPAPKAAQPETAEPEATEPGKTQ</sequence>
<organism evidence="2 3">
    <name type="scientific">Chelatococcus albus</name>
    <dbReference type="NCBI Taxonomy" id="3047466"/>
    <lineage>
        <taxon>Bacteria</taxon>
        <taxon>Pseudomonadati</taxon>
        <taxon>Pseudomonadota</taxon>
        <taxon>Alphaproteobacteria</taxon>
        <taxon>Hyphomicrobiales</taxon>
        <taxon>Chelatococcaceae</taxon>
        <taxon>Chelatococcus</taxon>
    </lineage>
</organism>
<gene>
    <name evidence="2" type="ORF">QNA08_11785</name>
</gene>
<protein>
    <recommendedName>
        <fullName evidence="4">DUF1311 domain-containing protein</fullName>
    </recommendedName>
</protein>
<evidence type="ECO:0000256" key="1">
    <source>
        <dbReference type="SAM" id="MobiDB-lite"/>
    </source>
</evidence>
<feature type="compositionally biased region" description="Low complexity" evidence="1">
    <location>
        <begin position="285"/>
        <end position="297"/>
    </location>
</feature>
<dbReference type="RefSeq" id="WP_283740905.1">
    <property type="nucleotide sequence ID" value="NZ_JASJEV010000006.1"/>
</dbReference>
<evidence type="ECO:0000313" key="3">
    <source>
        <dbReference type="Proteomes" id="UP001321492"/>
    </source>
</evidence>
<proteinExistence type="predicted"/>
<evidence type="ECO:0008006" key="4">
    <source>
        <dbReference type="Google" id="ProtNLM"/>
    </source>
</evidence>
<feature type="region of interest" description="Disordered" evidence="1">
    <location>
        <begin position="270"/>
        <end position="309"/>
    </location>
</feature>
<comment type="caution">
    <text evidence="2">The sequence shown here is derived from an EMBL/GenBank/DDBJ whole genome shotgun (WGS) entry which is preliminary data.</text>
</comment>